<accession>A0ABS5TQX5</accession>
<comment type="caution">
    <text evidence="1">The sequence shown here is derived from an EMBL/GenBank/DDBJ whole genome shotgun (WGS) entry which is preliminary data.</text>
</comment>
<dbReference type="EMBL" id="JAHBAY010000013">
    <property type="protein sequence ID" value="MBT0772798.1"/>
    <property type="molecule type" value="Genomic_DNA"/>
</dbReference>
<evidence type="ECO:0000313" key="2">
    <source>
        <dbReference type="Proteomes" id="UP001197247"/>
    </source>
</evidence>
<name>A0ABS5TQX5_9ACTN</name>
<dbReference type="InterPro" id="IPR032568">
    <property type="entry name" value="DUF4926"/>
</dbReference>
<proteinExistence type="predicted"/>
<keyword evidence="2" id="KW-1185">Reference proteome</keyword>
<dbReference type="Proteomes" id="UP001197247">
    <property type="component" value="Unassembled WGS sequence"/>
</dbReference>
<dbReference type="RefSeq" id="WP_214159331.1">
    <property type="nucleotide sequence ID" value="NZ_JAHBAY010000013.1"/>
</dbReference>
<reference evidence="1 2" key="1">
    <citation type="submission" date="2021-05" db="EMBL/GenBank/DDBJ databases">
        <title>Kineosporia and Streptomyces sp. nov. two new marine actinobacteria isolated from Coral.</title>
        <authorList>
            <person name="Buangrab K."/>
            <person name="Sutthacheep M."/>
            <person name="Yeemin T."/>
            <person name="Harunari E."/>
            <person name="Igarashi Y."/>
            <person name="Kanchanasin P."/>
            <person name="Tanasupawat S."/>
            <person name="Phongsopitanun W."/>
        </authorList>
    </citation>
    <scope>NUCLEOTIDE SEQUENCE [LARGE SCALE GENOMIC DNA]</scope>
    <source>
        <strain evidence="1 2">J2-2</strain>
    </source>
</reference>
<organism evidence="1 2">
    <name type="scientific">Kineosporia corallincola</name>
    <dbReference type="NCBI Taxonomy" id="2835133"/>
    <lineage>
        <taxon>Bacteria</taxon>
        <taxon>Bacillati</taxon>
        <taxon>Actinomycetota</taxon>
        <taxon>Actinomycetes</taxon>
        <taxon>Kineosporiales</taxon>
        <taxon>Kineosporiaceae</taxon>
        <taxon>Kineosporia</taxon>
    </lineage>
</organism>
<evidence type="ECO:0000313" key="1">
    <source>
        <dbReference type="EMBL" id="MBT0772798.1"/>
    </source>
</evidence>
<sequence>MLHNFDLVSLAVTLPGNDLYPGALGTVVEVIREPNLVYGVEFGSSDGGVATLVRLDPEQVRKHS</sequence>
<protein>
    <submittedName>
        <fullName evidence="1">DUF4926 domain-containing protein</fullName>
    </submittedName>
</protein>
<dbReference type="Pfam" id="PF16277">
    <property type="entry name" value="DUF4926"/>
    <property type="match status" value="1"/>
</dbReference>
<gene>
    <name evidence="1" type="ORF">KIH74_27885</name>
</gene>